<evidence type="ECO:0000256" key="7">
    <source>
        <dbReference type="ARBA" id="ARBA00022989"/>
    </source>
</evidence>
<dbReference type="GO" id="GO:0015087">
    <property type="term" value="F:cobalt ion transmembrane transporter activity"/>
    <property type="evidence" value="ECO:0007669"/>
    <property type="project" value="TreeGrafter"/>
</dbReference>
<reference evidence="13" key="1">
    <citation type="submission" date="2016-10" db="EMBL/GenBank/DDBJ databases">
        <title>Sequence of Gallionella enrichment culture.</title>
        <authorList>
            <person name="Poehlein A."/>
            <person name="Muehling M."/>
            <person name="Daniel R."/>
        </authorList>
    </citation>
    <scope>NUCLEOTIDE SEQUENCE</scope>
</reference>
<dbReference type="GO" id="GO:0005886">
    <property type="term" value="C:plasma membrane"/>
    <property type="evidence" value="ECO:0007669"/>
    <property type="project" value="UniProtKB-SubCell"/>
</dbReference>
<dbReference type="GO" id="GO:0050897">
    <property type="term" value="F:cobalt ion binding"/>
    <property type="evidence" value="ECO:0007669"/>
    <property type="project" value="TreeGrafter"/>
</dbReference>
<accession>A0A1J5RF96</accession>
<evidence type="ECO:0000256" key="4">
    <source>
        <dbReference type="ARBA" id="ARBA00022475"/>
    </source>
</evidence>
<evidence type="ECO:0000256" key="2">
    <source>
        <dbReference type="ARBA" id="ARBA00009765"/>
    </source>
</evidence>
<dbReference type="GO" id="GO:0015095">
    <property type="term" value="F:magnesium ion transmembrane transporter activity"/>
    <property type="evidence" value="ECO:0007669"/>
    <property type="project" value="TreeGrafter"/>
</dbReference>
<proteinExistence type="inferred from homology"/>
<dbReference type="EMBL" id="MLJW01000280">
    <property type="protein sequence ID" value="OIQ90780.1"/>
    <property type="molecule type" value="Genomic_DNA"/>
</dbReference>
<dbReference type="AlphaFoldDB" id="A0A1J5RF96"/>
<protein>
    <submittedName>
        <fullName evidence="13">Magnesium transport protein CorA</fullName>
    </submittedName>
</protein>
<organism evidence="13">
    <name type="scientific">mine drainage metagenome</name>
    <dbReference type="NCBI Taxonomy" id="410659"/>
    <lineage>
        <taxon>unclassified sequences</taxon>
        <taxon>metagenomes</taxon>
        <taxon>ecological metagenomes</taxon>
    </lineage>
</organism>
<dbReference type="GO" id="GO:0000287">
    <property type="term" value="F:magnesium ion binding"/>
    <property type="evidence" value="ECO:0007669"/>
    <property type="project" value="TreeGrafter"/>
</dbReference>
<keyword evidence="4" id="KW-1003">Cell membrane</keyword>
<evidence type="ECO:0000256" key="3">
    <source>
        <dbReference type="ARBA" id="ARBA00022448"/>
    </source>
</evidence>
<evidence type="ECO:0000256" key="11">
    <source>
        <dbReference type="ARBA" id="ARBA00045497"/>
    </source>
</evidence>
<evidence type="ECO:0000256" key="1">
    <source>
        <dbReference type="ARBA" id="ARBA00004651"/>
    </source>
</evidence>
<feature type="transmembrane region" description="Helical" evidence="12">
    <location>
        <begin position="86"/>
        <end position="103"/>
    </location>
</feature>
<keyword evidence="7 12" id="KW-1133">Transmembrane helix</keyword>
<evidence type="ECO:0000256" key="5">
    <source>
        <dbReference type="ARBA" id="ARBA00022692"/>
    </source>
</evidence>
<keyword evidence="8" id="KW-0406">Ion transport</keyword>
<keyword evidence="6" id="KW-0460">Magnesium</keyword>
<dbReference type="SUPFAM" id="SSF143865">
    <property type="entry name" value="CorA soluble domain-like"/>
    <property type="match status" value="1"/>
</dbReference>
<dbReference type="InterPro" id="IPR002523">
    <property type="entry name" value="MgTranspt_CorA/ZnTranspt_ZntB"/>
</dbReference>
<gene>
    <name evidence="13" type="primary">corA_9</name>
    <name evidence="13" type="ORF">GALL_273210</name>
</gene>
<dbReference type="InterPro" id="IPR045863">
    <property type="entry name" value="CorA_TM1_TM2"/>
</dbReference>
<keyword evidence="3" id="KW-0813">Transport</keyword>
<evidence type="ECO:0000256" key="6">
    <source>
        <dbReference type="ARBA" id="ARBA00022842"/>
    </source>
</evidence>
<evidence type="ECO:0000256" key="12">
    <source>
        <dbReference type="SAM" id="Phobius"/>
    </source>
</evidence>
<dbReference type="InterPro" id="IPR045861">
    <property type="entry name" value="CorA_cytoplasmic_dom"/>
</dbReference>
<dbReference type="Gene3D" id="1.20.58.340">
    <property type="entry name" value="Magnesium transport protein CorA, transmembrane region"/>
    <property type="match status" value="2"/>
</dbReference>
<dbReference type="Pfam" id="PF01544">
    <property type="entry name" value="CorA"/>
    <property type="match status" value="1"/>
</dbReference>
<comment type="function">
    <text evidence="11">Mediates influx of magnesium ions. Alternates between open and closed states. Activated by low cytoplasmic Mg(2+) levels. Inactive when cytoplasmic Mg(2+) levels are high.</text>
</comment>
<dbReference type="SUPFAM" id="SSF144083">
    <property type="entry name" value="Magnesium transport protein CorA, transmembrane region"/>
    <property type="match status" value="1"/>
</dbReference>
<evidence type="ECO:0000256" key="10">
    <source>
        <dbReference type="ARBA" id="ARBA00034269"/>
    </source>
</evidence>
<comment type="subcellular location">
    <subcellularLocation>
        <location evidence="1">Cell membrane</location>
        <topology evidence="1">Multi-pass membrane protein</topology>
    </subcellularLocation>
</comment>
<evidence type="ECO:0000256" key="9">
    <source>
        <dbReference type="ARBA" id="ARBA00023136"/>
    </source>
</evidence>
<feature type="transmembrane region" description="Helical" evidence="12">
    <location>
        <begin position="55"/>
        <end position="74"/>
    </location>
</feature>
<keyword evidence="5 12" id="KW-0812">Transmembrane</keyword>
<dbReference type="PANTHER" id="PTHR46494:SF1">
    <property type="entry name" value="CORA FAMILY METAL ION TRANSPORTER (EUROFUNG)"/>
    <property type="match status" value="1"/>
</dbReference>
<comment type="similarity">
    <text evidence="2">Belongs to the CorA metal ion transporter (MIT) (TC 1.A.35) family.</text>
</comment>
<name>A0A1J5RF96_9ZZZZ</name>
<dbReference type="FunFam" id="1.20.58.340:FF:000004">
    <property type="entry name" value="Magnesium transport protein CorA"/>
    <property type="match status" value="1"/>
</dbReference>
<dbReference type="PANTHER" id="PTHR46494">
    <property type="entry name" value="CORA FAMILY METAL ION TRANSPORTER (EUROFUNG)"/>
    <property type="match status" value="1"/>
</dbReference>
<evidence type="ECO:0000256" key="8">
    <source>
        <dbReference type="ARBA" id="ARBA00023065"/>
    </source>
</evidence>
<sequence length="112" mass="12647">MPHVCTSSQEYLRDVYDHLVRINASIDTIRDTIATAVQVNLSMVTIEENETTKRLAAWAGIFAVATAFAGVWGMNFKNMPELQWDYGYPAALLFIAAVCGLLYRRFKRAGWL</sequence>
<comment type="catalytic activity">
    <reaction evidence="10">
        <text>Mg(2+)(in) = Mg(2+)(out)</text>
        <dbReference type="Rhea" id="RHEA:29827"/>
        <dbReference type="ChEBI" id="CHEBI:18420"/>
    </reaction>
</comment>
<evidence type="ECO:0000313" key="13">
    <source>
        <dbReference type="EMBL" id="OIQ90780.1"/>
    </source>
</evidence>
<keyword evidence="9 12" id="KW-0472">Membrane</keyword>
<comment type="caution">
    <text evidence="13">The sequence shown here is derived from an EMBL/GenBank/DDBJ whole genome shotgun (WGS) entry which is preliminary data.</text>
</comment>